<comment type="subcellular location">
    <subcellularLocation>
        <location evidence="1 8">Cell outer membrane</location>
        <topology evidence="1 8">Multi-pass membrane protein</topology>
    </subcellularLocation>
</comment>
<evidence type="ECO:0000256" key="8">
    <source>
        <dbReference type="PROSITE-ProRule" id="PRU01360"/>
    </source>
</evidence>
<dbReference type="Pfam" id="PF00593">
    <property type="entry name" value="TonB_dep_Rec_b-barrel"/>
    <property type="match status" value="1"/>
</dbReference>
<keyword evidence="14" id="KW-1185">Reference proteome</keyword>
<dbReference type="AlphaFoldDB" id="A0A5C4SN83"/>
<evidence type="ECO:0000259" key="11">
    <source>
        <dbReference type="Pfam" id="PF00593"/>
    </source>
</evidence>
<dbReference type="Gene3D" id="2.170.130.10">
    <property type="entry name" value="TonB-dependent receptor, plug domain"/>
    <property type="match status" value="1"/>
</dbReference>
<keyword evidence="13" id="KW-0675">Receptor</keyword>
<dbReference type="Gene3D" id="2.60.40.1120">
    <property type="entry name" value="Carboxypeptidase-like, regulatory domain"/>
    <property type="match status" value="1"/>
</dbReference>
<reference evidence="13 14" key="1">
    <citation type="submission" date="2019-05" db="EMBL/GenBank/DDBJ databases">
        <title>Tamlana fucoidanivorans sp. nov., isolated from the surface of algae collected from Fujian province in China.</title>
        <authorList>
            <person name="Li J."/>
        </authorList>
    </citation>
    <scope>NUCLEOTIDE SEQUENCE [LARGE SCALE GENOMIC DNA]</scope>
    <source>
        <strain evidence="13 14">CW2-9</strain>
    </source>
</reference>
<feature type="signal peptide" evidence="10">
    <location>
        <begin position="1"/>
        <end position="36"/>
    </location>
</feature>
<evidence type="ECO:0000256" key="6">
    <source>
        <dbReference type="ARBA" id="ARBA00023136"/>
    </source>
</evidence>
<evidence type="ECO:0000256" key="2">
    <source>
        <dbReference type="ARBA" id="ARBA00022448"/>
    </source>
</evidence>
<evidence type="ECO:0000256" key="1">
    <source>
        <dbReference type="ARBA" id="ARBA00004571"/>
    </source>
</evidence>
<proteinExistence type="inferred from homology"/>
<evidence type="ECO:0000259" key="12">
    <source>
        <dbReference type="Pfam" id="PF07715"/>
    </source>
</evidence>
<keyword evidence="3 8" id="KW-1134">Transmembrane beta strand</keyword>
<feature type="domain" description="TonB-dependent receptor-like beta-barrel" evidence="11">
    <location>
        <begin position="456"/>
        <end position="1020"/>
    </location>
</feature>
<evidence type="ECO:0000256" key="9">
    <source>
        <dbReference type="RuleBase" id="RU003357"/>
    </source>
</evidence>
<dbReference type="Pfam" id="PF13715">
    <property type="entry name" value="CarbopepD_reg_2"/>
    <property type="match status" value="1"/>
</dbReference>
<dbReference type="PROSITE" id="PS52016">
    <property type="entry name" value="TONB_DEPENDENT_REC_3"/>
    <property type="match status" value="1"/>
</dbReference>
<evidence type="ECO:0000313" key="13">
    <source>
        <dbReference type="EMBL" id="TNJ45629.1"/>
    </source>
</evidence>
<evidence type="ECO:0000256" key="10">
    <source>
        <dbReference type="SAM" id="SignalP"/>
    </source>
</evidence>
<accession>A0A5C4SN83</accession>
<protein>
    <submittedName>
        <fullName evidence="13">TonB-dependent receptor</fullName>
    </submittedName>
</protein>
<dbReference type="InterPro" id="IPR036942">
    <property type="entry name" value="Beta-barrel_TonB_sf"/>
</dbReference>
<keyword evidence="7 8" id="KW-0998">Cell outer membrane</keyword>
<evidence type="ECO:0000256" key="7">
    <source>
        <dbReference type="ARBA" id="ARBA00023237"/>
    </source>
</evidence>
<feature type="domain" description="TonB-dependent receptor plug" evidence="12">
    <location>
        <begin position="130"/>
        <end position="231"/>
    </location>
</feature>
<dbReference type="RefSeq" id="WP_139695273.1">
    <property type="nucleotide sequence ID" value="NZ_CP074074.1"/>
</dbReference>
<feature type="chain" id="PRO_5022975896" evidence="10">
    <location>
        <begin position="37"/>
        <end position="1064"/>
    </location>
</feature>
<keyword evidence="2 8" id="KW-0813">Transport</keyword>
<evidence type="ECO:0000313" key="14">
    <source>
        <dbReference type="Proteomes" id="UP000308713"/>
    </source>
</evidence>
<evidence type="ECO:0000256" key="5">
    <source>
        <dbReference type="ARBA" id="ARBA00023077"/>
    </source>
</evidence>
<dbReference type="InterPro" id="IPR023997">
    <property type="entry name" value="TonB-dep_OMP_SusC/RagA_CS"/>
</dbReference>
<keyword evidence="4 8" id="KW-0812">Transmembrane</keyword>
<dbReference type="SUPFAM" id="SSF56935">
    <property type="entry name" value="Porins"/>
    <property type="match status" value="1"/>
</dbReference>
<gene>
    <name evidence="13" type="ORF">FGF67_04410</name>
</gene>
<comment type="caution">
    <text evidence="13">The sequence shown here is derived from an EMBL/GenBank/DDBJ whole genome shotgun (WGS) entry which is preliminary data.</text>
</comment>
<dbReference type="InterPro" id="IPR023996">
    <property type="entry name" value="TonB-dep_OMP_SusC/RagA"/>
</dbReference>
<comment type="similarity">
    <text evidence="8 9">Belongs to the TonB-dependent receptor family.</text>
</comment>
<evidence type="ECO:0000256" key="4">
    <source>
        <dbReference type="ARBA" id="ARBA00022692"/>
    </source>
</evidence>
<dbReference type="OrthoDB" id="9768177at2"/>
<dbReference type="SUPFAM" id="SSF49464">
    <property type="entry name" value="Carboxypeptidase regulatory domain-like"/>
    <property type="match status" value="1"/>
</dbReference>
<dbReference type="FunFam" id="2.60.40.1120:FF:000003">
    <property type="entry name" value="Outer membrane protein Omp121"/>
    <property type="match status" value="1"/>
</dbReference>
<dbReference type="InterPro" id="IPR037066">
    <property type="entry name" value="Plug_dom_sf"/>
</dbReference>
<name>A0A5C4SN83_9FLAO</name>
<dbReference type="InterPro" id="IPR012910">
    <property type="entry name" value="Plug_dom"/>
</dbReference>
<dbReference type="NCBIfam" id="TIGR04057">
    <property type="entry name" value="SusC_RagA_signa"/>
    <property type="match status" value="1"/>
</dbReference>
<dbReference type="InterPro" id="IPR008969">
    <property type="entry name" value="CarboxyPept-like_regulatory"/>
</dbReference>
<sequence>MKKNYFFKCIFGRFKFSFKKIALLSLFLLSTILSNAQTVTVTGTVTDESNVPLIGANVLVRGTSNGTVTDFDGNYSITVNQGDVLVVSYTGYQTKESTVGTGTTINFTLLEDAQSLDEVILIGYGSRKRTDVVSSVSTVDNDFLEAQPSADATRALQGSASGVTVVSSARPGQQAQVRIRGLGSINGNSPLYIVDGVNGGAVPPPDQIESMQVLKDASSTAIYGARGASGVILITTKSGRRNQAPKFQFNVRTGFGKSNAKYDLITDPNLIGQMIWLEQTNDGIVPNHPHFSFDPNDIKGTRVNDYLFPNGASIGDPSTDPSLYQERDYPITLTNKNGTDWMKESFRTALLQDYNLSVSGGSEKTVYSFNGSYFKEDGVFKNNSFNRYAFRTNVESQITDWLTVGKRIGATLSESRGNNPGFNAYVETSPLIPIYDIAGNWAGGVVGGNLNDGPNPVGHLFRERKDLRKNLNLVGTFYVEIEPIENLKFKSLFGYNMNWYSNHNPRFGDPENTNGSFVNTLGETRGNNLTWNFTNTASYSKTINEAHAFEIVLGMESTKFNLDEIEAGRAGYISTQDEFYYLESGAGAITNGSDAAAWSLFSLFSRAFYSYNDKYMIEGTVRRDGSSRFGANNRYGVFPAVSAGWMISNESFMEGTSGWLNRLKLRAGWGESGNDQIGNYNGFTTFGSGLGNSYYGIGGGDNTISLGYQSTEFGNPDAKWETTESTNIGLDATLFKGLDLSVEFWKKKTSDMLFRTTIPAVEGQALAPFVNVGTMDNKGVDIELTYRQTVNEDFNYSIGVNLSTYKNKVTKLSGADGDQLLGRAERGQRYTRAVTGRSFPEFYGYIVDGIFQTQEQADAHPVNGDYNQPGNLIIRDVDGNGEITPEDRTWIGNPHPDFTAGINIGVQYKNFDLTSIWYASVGNDIVNYHDRFPRWGLFQGPKSADRLFRSWGSPYLDDNRNAVLPKASSTTSFEQNTSTEHIEDGSFLRMKSIQLGYNLPDAMLEKLGFSNLRLYVMGTNLITLFDTYSGLDVEVSPENEIDRGFDEGTWPQPKQIIFGINIGI</sequence>
<dbReference type="InterPro" id="IPR000531">
    <property type="entry name" value="Beta-barrel_TonB"/>
</dbReference>
<dbReference type="Gene3D" id="2.40.170.20">
    <property type="entry name" value="TonB-dependent receptor, beta-barrel domain"/>
    <property type="match status" value="1"/>
</dbReference>
<keyword evidence="5 9" id="KW-0798">TonB box</keyword>
<dbReference type="GO" id="GO:0009279">
    <property type="term" value="C:cell outer membrane"/>
    <property type="evidence" value="ECO:0007669"/>
    <property type="project" value="UniProtKB-SubCell"/>
</dbReference>
<keyword evidence="6 8" id="KW-0472">Membrane</keyword>
<dbReference type="Pfam" id="PF07715">
    <property type="entry name" value="Plug"/>
    <property type="match status" value="1"/>
</dbReference>
<evidence type="ECO:0000256" key="3">
    <source>
        <dbReference type="ARBA" id="ARBA00022452"/>
    </source>
</evidence>
<dbReference type="InterPro" id="IPR039426">
    <property type="entry name" value="TonB-dep_rcpt-like"/>
</dbReference>
<dbReference type="NCBIfam" id="TIGR04056">
    <property type="entry name" value="OMP_RagA_SusC"/>
    <property type="match status" value="1"/>
</dbReference>
<dbReference type="EMBL" id="VDCS01000004">
    <property type="protein sequence ID" value="TNJ45629.1"/>
    <property type="molecule type" value="Genomic_DNA"/>
</dbReference>
<organism evidence="13 14">
    <name type="scientific">Allotamlana fucoidanivorans</name>
    <dbReference type="NCBI Taxonomy" id="2583814"/>
    <lineage>
        <taxon>Bacteria</taxon>
        <taxon>Pseudomonadati</taxon>
        <taxon>Bacteroidota</taxon>
        <taxon>Flavobacteriia</taxon>
        <taxon>Flavobacteriales</taxon>
        <taxon>Flavobacteriaceae</taxon>
        <taxon>Allotamlana</taxon>
    </lineage>
</organism>
<keyword evidence="10" id="KW-0732">Signal</keyword>
<dbReference type="Proteomes" id="UP000308713">
    <property type="component" value="Unassembled WGS sequence"/>
</dbReference>